<dbReference type="EMBL" id="QXGK01000020">
    <property type="protein sequence ID" value="RSX52992.1"/>
    <property type="molecule type" value="Genomic_DNA"/>
</dbReference>
<proteinExistence type="predicted"/>
<gene>
    <name evidence="1" type="ORF">D2E24_1663</name>
</gene>
<sequence>MMRVSGLSDRALSLRLDGSISNNRVRDLRLGLKAPVRLSEFLAICDVCHADPVTTLKRIIDRANQIREEQTTTPATPSIDPTALADMDPDTLADLIAADPDAYDIAALRDPNKDLERETPRD</sequence>
<comment type="caution">
    <text evidence="1">The sequence shown here is derived from an EMBL/GenBank/DDBJ whole genome shotgun (WGS) entry which is preliminary data.</text>
</comment>
<protein>
    <submittedName>
        <fullName evidence="1">Uncharacterized protein</fullName>
    </submittedName>
</protein>
<organism evidence="1 2">
    <name type="scientific">Bifidobacterium samirii</name>
    <dbReference type="NCBI Taxonomy" id="2306974"/>
    <lineage>
        <taxon>Bacteria</taxon>
        <taxon>Bacillati</taxon>
        <taxon>Actinomycetota</taxon>
        <taxon>Actinomycetes</taxon>
        <taxon>Bifidobacteriales</taxon>
        <taxon>Bifidobacteriaceae</taxon>
        <taxon>Bifidobacterium</taxon>
    </lineage>
</organism>
<dbReference type="Proteomes" id="UP000287470">
    <property type="component" value="Unassembled WGS sequence"/>
</dbReference>
<evidence type="ECO:0000313" key="2">
    <source>
        <dbReference type="Proteomes" id="UP000287470"/>
    </source>
</evidence>
<dbReference type="AlphaFoldDB" id="A0A430FJN3"/>
<evidence type="ECO:0000313" key="1">
    <source>
        <dbReference type="EMBL" id="RSX52992.1"/>
    </source>
</evidence>
<name>A0A430FJN3_9BIFI</name>
<keyword evidence="2" id="KW-1185">Reference proteome</keyword>
<accession>A0A430FJN3</accession>
<reference evidence="1 2" key="1">
    <citation type="submission" date="2018-09" db="EMBL/GenBank/DDBJ databases">
        <title>Characterization of the phylogenetic diversity of five novel species belonging to the genus Bifidobacterium.</title>
        <authorList>
            <person name="Lugli G.A."/>
            <person name="Duranti S."/>
            <person name="Milani C."/>
        </authorList>
    </citation>
    <scope>NUCLEOTIDE SEQUENCE [LARGE SCALE GENOMIC DNA]</scope>
    <source>
        <strain evidence="1 2">2033B</strain>
    </source>
</reference>